<evidence type="ECO:0000313" key="2">
    <source>
        <dbReference type="Proteomes" id="UP001519460"/>
    </source>
</evidence>
<dbReference type="AlphaFoldDB" id="A0ABD0LTX5"/>
<gene>
    <name evidence="1" type="ORF">BaRGS_00005716</name>
</gene>
<comment type="caution">
    <text evidence="1">The sequence shown here is derived from an EMBL/GenBank/DDBJ whole genome shotgun (WGS) entry which is preliminary data.</text>
</comment>
<sequence length="248" mass="26772">MVQGWGSAVAVGSIYPAGIRGFPSSVQYRHSADSVWTVRGKVTHQDGICVVIQRGRGSGHSTRLPQCRRGHSLVTCAQSAPIIVVVVALGHYSLTRDYLGQGYRAVPGEDKIADLPAALSGIFWICHSVSAPHRPTRRTRSGAAHRPACVLLTLAYRRPAEGAYERCTALGAQRKRQCYSVPLVRKRPSFPDSIALLCRKALLVTVADISPLILMSGEAKTITEPLTDPTLSVAAKDSNRPAQPDFSH</sequence>
<name>A0ABD0LTX5_9CAEN</name>
<dbReference type="Proteomes" id="UP001519460">
    <property type="component" value="Unassembled WGS sequence"/>
</dbReference>
<protein>
    <submittedName>
        <fullName evidence="1">Uncharacterized protein</fullName>
    </submittedName>
</protein>
<proteinExistence type="predicted"/>
<reference evidence="1 2" key="1">
    <citation type="journal article" date="2023" name="Sci. Data">
        <title>Genome assembly of the Korean intertidal mud-creeper Batillaria attramentaria.</title>
        <authorList>
            <person name="Patra A.K."/>
            <person name="Ho P.T."/>
            <person name="Jun S."/>
            <person name="Lee S.J."/>
            <person name="Kim Y."/>
            <person name="Won Y.J."/>
        </authorList>
    </citation>
    <scope>NUCLEOTIDE SEQUENCE [LARGE SCALE GENOMIC DNA]</scope>
    <source>
        <strain evidence="1">Wonlab-2016</strain>
    </source>
</reference>
<evidence type="ECO:0000313" key="1">
    <source>
        <dbReference type="EMBL" id="KAK7503090.1"/>
    </source>
</evidence>
<accession>A0ABD0LTX5</accession>
<keyword evidence="2" id="KW-1185">Reference proteome</keyword>
<organism evidence="1 2">
    <name type="scientific">Batillaria attramentaria</name>
    <dbReference type="NCBI Taxonomy" id="370345"/>
    <lineage>
        <taxon>Eukaryota</taxon>
        <taxon>Metazoa</taxon>
        <taxon>Spiralia</taxon>
        <taxon>Lophotrochozoa</taxon>
        <taxon>Mollusca</taxon>
        <taxon>Gastropoda</taxon>
        <taxon>Caenogastropoda</taxon>
        <taxon>Sorbeoconcha</taxon>
        <taxon>Cerithioidea</taxon>
        <taxon>Batillariidae</taxon>
        <taxon>Batillaria</taxon>
    </lineage>
</organism>
<dbReference type="EMBL" id="JACVVK020000022">
    <property type="protein sequence ID" value="KAK7503090.1"/>
    <property type="molecule type" value="Genomic_DNA"/>
</dbReference>